<sequence length="414" mass="44759">MSGHALPSRPRPVLGLSLAAQYVSGGSRPRALVLPAAPDAVRATRLWGLQQARAICDEALVPNTRDKQTVAREELDDWLQEYGDGATLHNCTPDDLLVYMTSHWLVNHKAKSDKTAEVGPAAVKSVLSLLSGVFTRINRIGAYEPPTGSGNPCISPEVKDFRRGYERLSGRGGYLVTAAVPLTQDKMLELCSYLFSRCAATTGIVRLLVLRDLTSCQYMWATSTRGKDAAKLTRNDFVDPSNPRLPFTGFPLPLPNPPAAYTGPCELCVAEVVTKTYQSGRAPPVKVPCNPDPRLDFVGTLAILDAASSSPNVDPSCAITDKLFKKSAPSRRGMINESISSSAFAARLRMHLMLAQLYAGEAPHSFRRGSLQHAAAGGADQAALLAKGQIRSVTTLALYLDPGWHQGRSVRRRL</sequence>
<dbReference type="AlphaFoldDB" id="A0A2J8A7M6"/>
<dbReference type="GO" id="GO:0006310">
    <property type="term" value="P:DNA recombination"/>
    <property type="evidence" value="ECO:0007669"/>
    <property type="project" value="UniProtKB-KW"/>
</dbReference>
<protein>
    <submittedName>
        <fullName evidence="2">Uncharacterized protein</fullName>
    </submittedName>
</protein>
<evidence type="ECO:0000256" key="1">
    <source>
        <dbReference type="ARBA" id="ARBA00023172"/>
    </source>
</evidence>
<dbReference type="Proteomes" id="UP000236333">
    <property type="component" value="Unassembled WGS sequence"/>
</dbReference>
<proteinExistence type="predicted"/>
<gene>
    <name evidence="2" type="ORF">TSOC_004934</name>
</gene>
<evidence type="ECO:0000313" key="3">
    <source>
        <dbReference type="Proteomes" id="UP000236333"/>
    </source>
</evidence>
<dbReference type="InterPro" id="IPR011010">
    <property type="entry name" value="DNA_brk_join_enz"/>
</dbReference>
<reference evidence="2 3" key="1">
    <citation type="journal article" date="2017" name="Mol. Biol. Evol.">
        <title>The 4-celled Tetrabaena socialis nuclear genome reveals the essential components for genetic control of cell number at the origin of multicellularity in the volvocine lineage.</title>
        <authorList>
            <person name="Featherston J."/>
            <person name="Arakaki Y."/>
            <person name="Hanschen E.R."/>
            <person name="Ferris P.J."/>
            <person name="Michod R.E."/>
            <person name="Olson B.J.S.C."/>
            <person name="Nozaki H."/>
            <person name="Durand P.M."/>
        </authorList>
    </citation>
    <scope>NUCLEOTIDE SEQUENCE [LARGE SCALE GENOMIC DNA]</scope>
    <source>
        <strain evidence="2 3">NIES-571</strain>
    </source>
</reference>
<evidence type="ECO:0000313" key="2">
    <source>
        <dbReference type="EMBL" id="PNH08505.1"/>
    </source>
</evidence>
<dbReference type="OrthoDB" id="559183at2759"/>
<dbReference type="GO" id="GO:0015074">
    <property type="term" value="P:DNA integration"/>
    <property type="evidence" value="ECO:0007669"/>
    <property type="project" value="InterPro"/>
</dbReference>
<organism evidence="2 3">
    <name type="scientific">Tetrabaena socialis</name>
    <dbReference type="NCBI Taxonomy" id="47790"/>
    <lineage>
        <taxon>Eukaryota</taxon>
        <taxon>Viridiplantae</taxon>
        <taxon>Chlorophyta</taxon>
        <taxon>core chlorophytes</taxon>
        <taxon>Chlorophyceae</taxon>
        <taxon>CS clade</taxon>
        <taxon>Chlamydomonadales</taxon>
        <taxon>Tetrabaenaceae</taxon>
        <taxon>Tetrabaena</taxon>
    </lineage>
</organism>
<dbReference type="EMBL" id="PGGS01000126">
    <property type="protein sequence ID" value="PNH08505.1"/>
    <property type="molecule type" value="Genomic_DNA"/>
</dbReference>
<keyword evidence="3" id="KW-1185">Reference proteome</keyword>
<dbReference type="SUPFAM" id="SSF56349">
    <property type="entry name" value="DNA breaking-rejoining enzymes"/>
    <property type="match status" value="1"/>
</dbReference>
<dbReference type="InterPro" id="IPR013762">
    <property type="entry name" value="Integrase-like_cat_sf"/>
</dbReference>
<keyword evidence="1" id="KW-0233">DNA recombination</keyword>
<dbReference type="GO" id="GO:0003677">
    <property type="term" value="F:DNA binding"/>
    <property type="evidence" value="ECO:0007669"/>
    <property type="project" value="InterPro"/>
</dbReference>
<name>A0A2J8A7M6_9CHLO</name>
<dbReference type="Gene3D" id="1.10.443.10">
    <property type="entry name" value="Intergrase catalytic core"/>
    <property type="match status" value="1"/>
</dbReference>
<accession>A0A2J8A7M6</accession>
<comment type="caution">
    <text evidence="2">The sequence shown here is derived from an EMBL/GenBank/DDBJ whole genome shotgun (WGS) entry which is preliminary data.</text>
</comment>